<dbReference type="Gene3D" id="3.40.50.300">
    <property type="entry name" value="P-loop containing nucleotide triphosphate hydrolases"/>
    <property type="match status" value="1"/>
</dbReference>
<comment type="pathway">
    <text evidence="3">Glycan metabolism; heparan sulfate biosynthesis.</text>
</comment>
<feature type="transmembrane region" description="Helical" evidence="19">
    <location>
        <begin position="21"/>
        <end position="44"/>
    </location>
</feature>
<dbReference type="FunFam" id="3.40.50.300:FF:000176">
    <property type="entry name" value="bifunctional heparan sulfate N-deacetylase/N-sulfotransferase 1"/>
    <property type="match status" value="1"/>
</dbReference>
<evidence type="ECO:0000256" key="14">
    <source>
        <dbReference type="ARBA" id="ARBA00023180"/>
    </source>
</evidence>
<keyword evidence="7 19" id="KW-0812">Transmembrane</keyword>
<feature type="domain" description="Sulfotransferase" evidence="20">
    <location>
        <begin position="607"/>
        <end position="857"/>
    </location>
</feature>
<evidence type="ECO:0000256" key="8">
    <source>
        <dbReference type="ARBA" id="ARBA00022801"/>
    </source>
</evidence>
<dbReference type="InterPro" id="IPR027417">
    <property type="entry name" value="P-loop_NTPase"/>
</dbReference>
<feature type="disulfide bond" evidence="18">
    <location>
        <begin position="820"/>
        <end position="830"/>
    </location>
</feature>
<comment type="pathway">
    <text evidence="2">Glycan metabolism; heparin biosynthesis.</text>
</comment>
<keyword evidence="6" id="KW-0808">Transferase</keyword>
<feature type="binding site" evidence="17">
    <location>
        <position position="819"/>
    </location>
    <ligand>
        <name>3'-phosphoadenylyl sulfate</name>
        <dbReference type="ChEBI" id="CHEBI:58339"/>
    </ligand>
</feature>
<reference evidence="23" key="1">
    <citation type="submission" date="2019-08" db="EMBL/GenBank/DDBJ databases">
        <title>The improved chromosome-level genome for the pearl oyster Pinctada fucata martensii using PacBio sequencing and Hi-C.</title>
        <authorList>
            <person name="Zheng Z."/>
        </authorList>
    </citation>
    <scope>NUCLEOTIDE SEQUENCE</scope>
    <source>
        <strain evidence="23">ZZ-2019</strain>
        <tissue evidence="23">Adductor muscle</tissue>
    </source>
</reference>
<accession>A0AA88XZ52</accession>
<dbReference type="GO" id="GO:0019213">
    <property type="term" value="F:deacetylase activity"/>
    <property type="evidence" value="ECO:0007669"/>
    <property type="project" value="TreeGrafter"/>
</dbReference>
<keyword evidence="24" id="KW-1185">Reference proteome</keyword>
<evidence type="ECO:0000256" key="18">
    <source>
        <dbReference type="PIRSR" id="PIRSR637359-3"/>
    </source>
</evidence>
<evidence type="ECO:0000256" key="7">
    <source>
        <dbReference type="ARBA" id="ARBA00022692"/>
    </source>
</evidence>
<dbReference type="GO" id="GO:0016787">
    <property type="term" value="F:hydrolase activity"/>
    <property type="evidence" value="ECO:0007669"/>
    <property type="project" value="UniProtKB-KW"/>
</dbReference>
<evidence type="ECO:0000256" key="12">
    <source>
        <dbReference type="ARBA" id="ARBA00023136"/>
    </source>
</evidence>
<feature type="binding site" evidence="17">
    <location>
        <begin position="835"/>
        <end position="839"/>
    </location>
    <ligand>
        <name>3'-phosphoadenylyl sulfate</name>
        <dbReference type="ChEBI" id="CHEBI:58339"/>
    </ligand>
</feature>
<proteinExistence type="inferred from homology"/>
<feature type="domain" description="Heparan sulfate-N-deacetylase N-terminal" evidence="22">
    <location>
        <begin position="90"/>
        <end position="304"/>
    </location>
</feature>
<sequence length="884" mass="104043">MAFRRFVERFKTYYLRATSRHVSLSHIFILAICLSLVTFVILSYRLMSLSHPTRKANPPQPVIKCRLDGLNKPLFTPKDHHTRASVKLGKRVLVFVESHYTKHAKQIMAVLEAARFEYKIENTGKSLPALTHFDKGRWSVIVFENLEAYINMDNWNRGMIDKYCQEYKVGMIIFVHSAEEYGIDREKVPGFPLILRYNMALRDYRLNAFTELWRITRPGETIPGPLEDDNWTVFEYNHSSYEPISYARAAPNQFLDPGYTIDNSTLVAALLDRGGLDRIWRVYFGNGLSFWLHRLVFLDSLSFLSHGKLSLSLDRYIQVDVDDIFVGAVGTRMTPADVEAMVKTQEKLQRQVEGFHFNLGFSGYFFKRGTALENEGDDKILEYKNKFWWFGHMWRHEQAHKFTLERLEQSMLRNYQFAKEHGIPIHHQYAVAPHHSGVYPVHEELYASWKNVWDIRVSSTEEYPKLHPAWRRRGFIHRGVMVLPRQTCGLFTHTLYIDSYPGGRETLDNSIQGGDLFLTFLYNPINIYMTHLGNFGNDRLALYTFESVIKFVQCWTNLKLKQIPPLEMGIKYFEMFPEEKDPLWQNPCSYKRHIEIWSTNKTCERLPKFLVIGPQKTGTTALYTFLAMHPTIISNYDSSETFEEVQFFNGHNYYKGIDWYMKFFPVPENVTSEFLFEKSATYFDNELVPMRAHGLLPKAKLICILVNPAKRAYSWYQHMRAHQDPTALNYTFYEILTASETAPRKLKDIRNRCLNPGVYVQHLSHWLEYYPSRQLFIVDGERLKSNPSSVMHNIQRFLHIEPYVDYQKLLRYDPKKGFYCQVLSNDRNKCLGRSKGRKYPAMEQKSQDFLKQYYHKNNIALSKLLERYKYRIPDWLQKDLSGQD</sequence>
<evidence type="ECO:0000256" key="9">
    <source>
        <dbReference type="ARBA" id="ARBA00022968"/>
    </source>
</evidence>
<dbReference type="InterPro" id="IPR000863">
    <property type="entry name" value="Sulfotransferase_dom"/>
</dbReference>
<evidence type="ECO:0000256" key="13">
    <source>
        <dbReference type="ARBA" id="ARBA00023157"/>
    </source>
</evidence>
<keyword evidence="8" id="KW-0378">Hydrolase</keyword>
<dbReference type="InterPro" id="IPR056793">
    <property type="entry name" value="HSNSD_N"/>
</dbReference>
<dbReference type="Proteomes" id="UP001186944">
    <property type="component" value="Unassembled WGS sequence"/>
</dbReference>
<dbReference type="AlphaFoldDB" id="A0AA88XZ52"/>
<evidence type="ECO:0000256" key="5">
    <source>
        <dbReference type="ARBA" id="ARBA00012979"/>
    </source>
</evidence>
<feature type="active site" description="For sulfotransferase activity" evidence="16">
    <location>
        <position position="616"/>
    </location>
</feature>
<keyword evidence="12 19" id="KW-0472">Membrane</keyword>
<feature type="binding site" evidence="17">
    <location>
        <position position="714"/>
    </location>
    <ligand>
        <name>3'-phosphoadenylyl sulfate</name>
        <dbReference type="ChEBI" id="CHEBI:58339"/>
    </ligand>
</feature>
<keyword evidence="14" id="KW-0325">Glycoprotein</keyword>
<dbReference type="EC" id="2.8.2.8" evidence="5"/>
<gene>
    <name evidence="23" type="ORF">FSP39_015504</name>
</gene>
<dbReference type="GO" id="GO:0000139">
    <property type="term" value="C:Golgi membrane"/>
    <property type="evidence" value="ECO:0007669"/>
    <property type="project" value="UniProtKB-SubCell"/>
</dbReference>
<dbReference type="PANTHER" id="PTHR10605">
    <property type="entry name" value="HEPARAN SULFATE SULFOTRANSFERASE"/>
    <property type="match status" value="1"/>
</dbReference>
<keyword evidence="10 19" id="KW-1133">Transmembrane helix</keyword>
<evidence type="ECO:0000256" key="19">
    <source>
        <dbReference type="SAM" id="Phobius"/>
    </source>
</evidence>
<feature type="domain" description="Heparan sulphate-N-deacetylase deacetylase" evidence="21">
    <location>
        <begin position="314"/>
        <end position="517"/>
    </location>
</feature>
<keyword evidence="15" id="KW-0511">Multifunctional enzyme</keyword>
<evidence type="ECO:0000256" key="17">
    <source>
        <dbReference type="PIRSR" id="PIRSR637359-2"/>
    </source>
</evidence>
<evidence type="ECO:0000313" key="23">
    <source>
        <dbReference type="EMBL" id="KAK3090891.1"/>
    </source>
</evidence>
<keyword evidence="11" id="KW-0333">Golgi apparatus</keyword>
<evidence type="ECO:0000256" key="10">
    <source>
        <dbReference type="ARBA" id="ARBA00022989"/>
    </source>
</evidence>
<dbReference type="GO" id="GO:0015016">
    <property type="term" value="F:heparan sulfate N-sulfotransferase activity"/>
    <property type="evidence" value="ECO:0007669"/>
    <property type="project" value="UniProtKB-EC"/>
</dbReference>
<dbReference type="InterPro" id="IPR037359">
    <property type="entry name" value="NST/OST"/>
</dbReference>
<dbReference type="PANTHER" id="PTHR10605:SF56">
    <property type="entry name" value="BIFUNCTIONAL HEPARAN SULFATE N-DEACETYLASE_N-SULFOTRANSFERASE"/>
    <property type="match status" value="1"/>
</dbReference>
<comment type="caution">
    <text evidence="23">The sequence shown here is derived from an EMBL/GenBank/DDBJ whole genome shotgun (WGS) entry which is preliminary data.</text>
</comment>
<evidence type="ECO:0000256" key="11">
    <source>
        <dbReference type="ARBA" id="ARBA00023034"/>
    </source>
</evidence>
<dbReference type="Pfam" id="PF00685">
    <property type="entry name" value="Sulfotransfer_1"/>
    <property type="match status" value="1"/>
</dbReference>
<keyword evidence="9" id="KW-0735">Signal-anchor</keyword>
<evidence type="ECO:0000259" key="21">
    <source>
        <dbReference type="Pfam" id="PF12062"/>
    </source>
</evidence>
<dbReference type="Pfam" id="PF12062">
    <property type="entry name" value="HSNSD-CE"/>
    <property type="match status" value="1"/>
</dbReference>
<evidence type="ECO:0000256" key="4">
    <source>
        <dbReference type="ARBA" id="ARBA00010420"/>
    </source>
</evidence>
<evidence type="ECO:0000313" key="24">
    <source>
        <dbReference type="Proteomes" id="UP001186944"/>
    </source>
</evidence>
<evidence type="ECO:0000256" key="2">
    <source>
        <dbReference type="ARBA" id="ARBA00004841"/>
    </source>
</evidence>
<protein>
    <recommendedName>
        <fullName evidence="5">[heparan sulfate]-glucosamine N-sulfotransferase</fullName>
        <ecNumber evidence="5">2.8.2.8</ecNumber>
    </recommendedName>
</protein>
<dbReference type="SUPFAM" id="SSF52540">
    <property type="entry name" value="P-loop containing nucleoside triphosphate hydrolases"/>
    <property type="match status" value="1"/>
</dbReference>
<keyword evidence="13 18" id="KW-1015">Disulfide bond</keyword>
<dbReference type="Pfam" id="PF25119">
    <property type="entry name" value="HSNSD_N"/>
    <property type="match status" value="1"/>
</dbReference>
<evidence type="ECO:0000256" key="16">
    <source>
        <dbReference type="PIRSR" id="PIRSR637359-1"/>
    </source>
</evidence>
<evidence type="ECO:0000256" key="1">
    <source>
        <dbReference type="ARBA" id="ARBA00004323"/>
    </source>
</evidence>
<comment type="similarity">
    <text evidence="4">Belongs to the sulfotransferase 1 family. NDST subfamily.</text>
</comment>
<evidence type="ECO:0000256" key="3">
    <source>
        <dbReference type="ARBA" id="ARBA00005093"/>
    </source>
</evidence>
<evidence type="ECO:0000256" key="6">
    <source>
        <dbReference type="ARBA" id="ARBA00022679"/>
    </source>
</evidence>
<dbReference type="EMBL" id="VSWD01000010">
    <property type="protein sequence ID" value="KAK3090891.1"/>
    <property type="molecule type" value="Genomic_DNA"/>
</dbReference>
<name>A0AA88XZ52_PINIB</name>
<dbReference type="InterPro" id="IPR021930">
    <property type="entry name" value="Heparan_SO4_deacetylase_dom"/>
</dbReference>
<evidence type="ECO:0000259" key="20">
    <source>
        <dbReference type="Pfam" id="PF00685"/>
    </source>
</evidence>
<evidence type="ECO:0000259" key="22">
    <source>
        <dbReference type="Pfam" id="PF25119"/>
    </source>
</evidence>
<comment type="subcellular location">
    <subcellularLocation>
        <location evidence="1">Golgi apparatus membrane</location>
        <topology evidence="1">Single-pass type II membrane protein</topology>
    </subcellularLocation>
</comment>
<evidence type="ECO:0000256" key="15">
    <source>
        <dbReference type="ARBA" id="ARBA00023268"/>
    </source>
</evidence>
<organism evidence="23 24">
    <name type="scientific">Pinctada imbricata</name>
    <name type="common">Atlantic pearl-oyster</name>
    <name type="synonym">Pinctada martensii</name>
    <dbReference type="NCBI Taxonomy" id="66713"/>
    <lineage>
        <taxon>Eukaryota</taxon>
        <taxon>Metazoa</taxon>
        <taxon>Spiralia</taxon>
        <taxon>Lophotrochozoa</taxon>
        <taxon>Mollusca</taxon>
        <taxon>Bivalvia</taxon>
        <taxon>Autobranchia</taxon>
        <taxon>Pteriomorphia</taxon>
        <taxon>Pterioida</taxon>
        <taxon>Pterioidea</taxon>
        <taxon>Pteriidae</taxon>
        <taxon>Pinctada</taxon>
    </lineage>
</organism>